<evidence type="ECO:0000256" key="13">
    <source>
        <dbReference type="ARBA" id="ARBA00048649"/>
    </source>
</evidence>
<evidence type="ECO:0000256" key="11">
    <source>
        <dbReference type="ARBA" id="ARBA00023004"/>
    </source>
</evidence>
<comment type="function">
    <text evidence="15">Is involved in NO detoxification in an aerobic process, termed nitric oxide dioxygenase (NOD) reaction that utilizes O(2) and NAD(P)H to convert NO to nitrate, which protects the bacterium from various noxious nitrogen compounds. Therefore, plays a central role in the inducible response to nitrosative stress.</text>
</comment>
<dbReference type="SUPFAM" id="SSF63380">
    <property type="entry name" value="Riboflavin synthase domain-like"/>
    <property type="match status" value="1"/>
</dbReference>
<dbReference type="Gene3D" id="3.40.50.80">
    <property type="entry name" value="Nucleotide-binding domain of ferredoxin-NADP reductase (FNR) module"/>
    <property type="match status" value="1"/>
</dbReference>
<feature type="binding site" evidence="15">
    <location>
        <begin position="276"/>
        <end position="281"/>
    </location>
    <ligand>
        <name>NADP(+)</name>
        <dbReference type="ChEBI" id="CHEBI:58349"/>
    </ligand>
</feature>
<feature type="binding site" description="proximal binding residue" evidence="15">
    <location>
        <position position="85"/>
    </location>
    <ligand>
        <name>heme b</name>
        <dbReference type="ChEBI" id="CHEBI:60344"/>
    </ligand>
    <ligandPart>
        <name>Fe</name>
        <dbReference type="ChEBI" id="CHEBI:18248"/>
    </ligandPart>
</feature>
<evidence type="ECO:0000256" key="14">
    <source>
        <dbReference type="ARBA" id="ARBA00049433"/>
    </source>
</evidence>
<feature type="binding site" evidence="15">
    <location>
        <begin position="397"/>
        <end position="400"/>
    </location>
    <ligand>
        <name>FAD</name>
        <dbReference type="ChEBI" id="CHEBI:57692"/>
    </ligand>
</feature>
<comment type="catalytic activity">
    <reaction evidence="14 15">
        <text>2 nitric oxide + NADPH + 2 O2 = 2 nitrate + NADP(+) + H(+)</text>
        <dbReference type="Rhea" id="RHEA:19465"/>
        <dbReference type="ChEBI" id="CHEBI:15378"/>
        <dbReference type="ChEBI" id="CHEBI:15379"/>
        <dbReference type="ChEBI" id="CHEBI:16480"/>
        <dbReference type="ChEBI" id="CHEBI:17632"/>
        <dbReference type="ChEBI" id="CHEBI:57783"/>
        <dbReference type="ChEBI" id="CHEBI:58349"/>
        <dbReference type="EC" id="1.14.12.17"/>
    </reaction>
</comment>
<keyword evidence="9 15" id="KW-0521">NADP</keyword>
<dbReference type="FunFam" id="2.40.30.10:FF:000034">
    <property type="entry name" value="Flavohemoprotein"/>
    <property type="match status" value="1"/>
</dbReference>
<dbReference type="InterPro" id="IPR017938">
    <property type="entry name" value="Riboflavin_synthase-like_b-brl"/>
</dbReference>
<feature type="site" description="Influences the redox potential of the prosthetic heme and FAD groups" evidence="15">
    <location>
        <position position="84"/>
    </location>
</feature>
<feature type="active site" description="Charge relay system" evidence="15">
    <location>
        <position position="137"/>
    </location>
</feature>
<dbReference type="PANTHER" id="PTHR43396:SF3">
    <property type="entry name" value="FLAVOHEMOPROTEIN"/>
    <property type="match status" value="1"/>
</dbReference>
<dbReference type="PRINTS" id="PR00371">
    <property type="entry name" value="FPNCR"/>
</dbReference>
<accession>A0A3D9I686</accession>
<evidence type="ECO:0000256" key="6">
    <source>
        <dbReference type="ARBA" id="ARBA00022630"/>
    </source>
</evidence>
<comment type="caution">
    <text evidence="18">The sequence shown here is derived from an EMBL/GenBank/DDBJ whole genome shotgun (WGS) entry which is preliminary data.</text>
</comment>
<dbReference type="FunFam" id="3.40.50.80:FF:000010">
    <property type="entry name" value="Flavohemoprotein"/>
    <property type="match status" value="1"/>
</dbReference>
<keyword evidence="10 15" id="KW-0560">Oxidoreductase</keyword>
<dbReference type="InterPro" id="IPR008333">
    <property type="entry name" value="Cbr1-like_FAD-bd_dom"/>
</dbReference>
<evidence type="ECO:0000256" key="15">
    <source>
        <dbReference type="HAMAP-Rule" id="MF_01252"/>
    </source>
</evidence>
<protein>
    <recommendedName>
        <fullName evidence="15">Flavohemoprotein</fullName>
    </recommendedName>
    <alternativeName>
        <fullName evidence="15">Flavohemoglobin</fullName>
    </alternativeName>
    <alternativeName>
        <fullName evidence="15">Hemoglobin-like protein</fullName>
    </alternativeName>
    <alternativeName>
        <fullName evidence="15">Nitric oxide dioxygenase</fullName>
        <shortName evidence="15">NO oxygenase</shortName>
        <shortName evidence="15">NOD</shortName>
        <ecNumber evidence="15">1.14.12.17</ecNumber>
    </alternativeName>
</protein>
<comment type="cofactor">
    <cofactor evidence="15">
        <name>heme b</name>
        <dbReference type="ChEBI" id="CHEBI:60344"/>
    </cofactor>
    <text evidence="15">Binds 1 heme b (iron(II)-protoporphyrin IX) group per subunit.</text>
</comment>
<dbReference type="GO" id="GO:0009636">
    <property type="term" value="P:response to toxic substance"/>
    <property type="evidence" value="ECO:0007669"/>
    <property type="project" value="UniProtKB-KW"/>
</dbReference>
<keyword evidence="6 15" id="KW-0285">Flavoprotein</keyword>
<dbReference type="CDD" id="cd14777">
    <property type="entry name" value="Yhb1-globin-like"/>
    <property type="match status" value="1"/>
</dbReference>
<evidence type="ECO:0000259" key="16">
    <source>
        <dbReference type="PROSITE" id="PS01033"/>
    </source>
</evidence>
<dbReference type="EC" id="1.14.12.17" evidence="15"/>
<comment type="similarity">
    <text evidence="1 15">In the C-terminal section; belongs to the flavoprotein pyridine nucleotide cytochrome reductase family.</text>
</comment>
<dbReference type="InterPro" id="IPR000971">
    <property type="entry name" value="Globin"/>
</dbReference>
<dbReference type="GO" id="GO:0046872">
    <property type="term" value="F:metal ion binding"/>
    <property type="evidence" value="ECO:0007669"/>
    <property type="project" value="UniProtKB-KW"/>
</dbReference>
<keyword evidence="4 15" id="KW-0349">Heme</keyword>
<dbReference type="Pfam" id="PF00970">
    <property type="entry name" value="FAD_binding_6"/>
    <property type="match status" value="1"/>
</dbReference>
<dbReference type="InterPro" id="IPR039261">
    <property type="entry name" value="FNR_nucleotide-bd"/>
</dbReference>
<evidence type="ECO:0000256" key="1">
    <source>
        <dbReference type="ARBA" id="ARBA00006401"/>
    </source>
</evidence>
<keyword evidence="5 15" id="KW-0561">Oxygen transport</keyword>
<keyword evidence="11 15" id="KW-0408">Iron</keyword>
<comment type="domain">
    <text evidence="15">Consists of two distinct domains; an N-terminal heme-containing oxygen-binding domain and a C-terminal reductase domain with binding sites for FAD and NAD(P)H.</text>
</comment>
<proteinExistence type="inferred from homology"/>
<dbReference type="InterPro" id="IPR017927">
    <property type="entry name" value="FAD-bd_FR_type"/>
</dbReference>
<comment type="similarity">
    <text evidence="2 15">Belongs to the globin family. Two-domain flavohemoproteins subfamily.</text>
</comment>
<dbReference type="Gene3D" id="1.10.490.10">
    <property type="entry name" value="Globins"/>
    <property type="match status" value="1"/>
</dbReference>
<feature type="domain" description="Globin" evidence="16">
    <location>
        <begin position="1"/>
        <end position="138"/>
    </location>
</feature>
<feature type="binding site" evidence="15">
    <location>
        <begin position="206"/>
        <end position="209"/>
    </location>
    <ligand>
        <name>FAD</name>
        <dbReference type="ChEBI" id="CHEBI:57692"/>
    </ligand>
</feature>
<dbReference type="InterPro" id="IPR023950">
    <property type="entry name" value="Hmp"/>
</dbReference>
<evidence type="ECO:0000313" key="19">
    <source>
        <dbReference type="Proteomes" id="UP000256977"/>
    </source>
</evidence>
<dbReference type="PROSITE" id="PS01033">
    <property type="entry name" value="GLOBIN"/>
    <property type="match status" value="1"/>
</dbReference>
<dbReference type="Gene3D" id="2.40.30.10">
    <property type="entry name" value="Translation factors"/>
    <property type="match status" value="1"/>
</dbReference>
<evidence type="ECO:0000256" key="9">
    <source>
        <dbReference type="ARBA" id="ARBA00022857"/>
    </source>
</evidence>
<dbReference type="Proteomes" id="UP000256977">
    <property type="component" value="Unassembled WGS sequence"/>
</dbReference>
<feature type="site" description="Influences the redox potential of the prosthetic heme and FAD groups" evidence="15">
    <location>
        <position position="396"/>
    </location>
</feature>
<comment type="catalytic activity">
    <reaction evidence="13 15">
        <text>2 nitric oxide + NADH + 2 O2 = 2 nitrate + NAD(+) + H(+)</text>
        <dbReference type="Rhea" id="RHEA:19469"/>
        <dbReference type="ChEBI" id="CHEBI:15378"/>
        <dbReference type="ChEBI" id="CHEBI:15379"/>
        <dbReference type="ChEBI" id="CHEBI:16480"/>
        <dbReference type="ChEBI" id="CHEBI:17632"/>
        <dbReference type="ChEBI" id="CHEBI:57540"/>
        <dbReference type="ChEBI" id="CHEBI:57945"/>
        <dbReference type="EC" id="1.14.12.17"/>
    </reaction>
</comment>
<dbReference type="RefSeq" id="WP_116064773.1">
    <property type="nucleotide sequence ID" value="NZ_QRDZ01000037.1"/>
</dbReference>
<feature type="binding site" evidence="15">
    <location>
        <position position="190"/>
    </location>
    <ligand>
        <name>FAD</name>
        <dbReference type="ChEBI" id="CHEBI:57692"/>
    </ligand>
</feature>
<reference evidence="18 19" key="1">
    <citation type="submission" date="2018-07" db="EMBL/GenBank/DDBJ databases">
        <title>Genomic Encyclopedia of Type Strains, Phase III (KMG-III): the genomes of soil and plant-associated and newly described type strains.</title>
        <authorList>
            <person name="Whitman W."/>
        </authorList>
    </citation>
    <scope>NUCLEOTIDE SEQUENCE [LARGE SCALE GENOMIC DNA]</scope>
    <source>
        <strain evidence="18 19">CECT 7287</strain>
    </source>
</reference>
<keyword evidence="3 15" id="KW-0813">Transport</keyword>
<dbReference type="EMBL" id="QRDZ01000037">
    <property type="protein sequence ID" value="RED57049.1"/>
    <property type="molecule type" value="Genomic_DNA"/>
</dbReference>
<evidence type="ECO:0000256" key="10">
    <source>
        <dbReference type="ARBA" id="ARBA00023002"/>
    </source>
</evidence>
<gene>
    <name evidence="15" type="primary">hmp</name>
    <name evidence="18" type="ORF">DFP98_13741</name>
</gene>
<dbReference type="PROSITE" id="PS51384">
    <property type="entry name" value="FAD_FR"/>
    <property type="match status" value="1"/>
</dbReference>
<dbReference type="NCBIfam" id="NF009805">
    <property type="entry name" value="PRK13289.1"/>
    <property type="match status" value="1"/>
</dbReference>
<evidence type="ECO:0000313" key="18">
    <source>
        <dbReference type="EMBL" id="RED57049.1"/>
    </source>
</evidence>
<dbReference type="AlphaFoldDB" id="A0A3D9I686"/>
<organism evidence="18 19">
    <name type="scientific">Cohnella phaseoli</name>
    <dbReference type="NCBI Taxonomy" id="456490"/>
    <lineage>
        <taxon>Bacteria</taxon>
        <taxon>Bacillati</taxon>
        <taxon>Bacillota</taxon>
        <taxon>Bacilli</taxon>
        <taxon>Bacillales</taxon>
        <taxon>Paenibacillaceae</taxon>
        <taxon>Cohnella</taxon>
    </lineage>
</organism>
<comment type="cofactor">
    <cofactor evidence="15">
        <name>FAD</name>
        <dbReference type="ChEBI" id="CHEBI:57692"/>
    </cofactor>
    <text evidence="15">Binds 1 FAD per subunit.</text>
</comment>
<evidence type="ECO:0000256" key="3">
    <source>
        <dbReference type="ARBA" id="ARBA00022448"/>
    </source>
</evidence>
<dbReference type="GO" id="GO:0019825">
    <property type="term" value="F:oxygen binding"/>
    <property type="evidence" value="ECO:0007669"/>
    <property type="project" value="InterPro"/>
</dbReference>
<dbReference type="OrthoDB" id="9801223at2"/>
<feature type="region of interest" description="Reductase" evidence="15">
    <location>
        <begin position="149"/>
        <end position="407"/>
    </location>
</feature>
<dbReference type="HAMAP" id="MF_01252">
    <property type="entry name" value="Hmp"/>
    <property type="match status" value="1"/>
</dbReference>
<feature type="domain" description="FAD-binding FR-type" evidence="17">
    <location>
        <begin position="152"/>
        <end position="263"/>
    </location>
</feature>
<sequence>MLSQQSIAIIKSTVPVLEVHGTAITKRFYQMMFAENPELLNIFNHANQKQGRQQTALANAVYAAALHIDKLETILPVVRQIAHKHRSLGVKAEHYPIVGRNLLAAIKDVLGDAATEEILNAWAEAYGVIADVFISVEAEMYEQSKKQQGGWAGFRAFKVAKKVRESDVITSFYLVPQDGEGIAAYEPGQYISIKLEMPGETNTHIRQYSLSDAPGKPYYRISVKREDELGDRPAGKVSCYLHEQVTEGSLLLLSAPAGDFILDQEDSRPVVLISGGVGLTPMVSMLNALAESGSSRQVTFIHAARNGDAHAMRKQVEELAARHSNISVHWCYEQPSERDREDRKYGKEGYIDLTWLQSLVPTADACFYFCGPVPFMKVIYRMLKEWGVADEDARYEFFGPAGSLASA</sequence>
<feature type="site" description="Involved in heme-bound ligand stabilization and O-O bond activation" evidence="15">
    <location>
        <position position="29"/>
    </location>
</feature>
<dbReference type="SUPFAM" id="SSF46458">
    <property type="entry name" value="Globin-like"/>
    <property type="match status" value="1"/>
</dbReference>
<dbReference type="PANTHER" id="PTHR43396">
    <property type="entry name" value="FLAVOHEMOPROTEIN"/>
    <property type="match status" value="1"/>
</dbReference>
<dbReference type="FunFam" id="1.10.490.10:FF:000003">
    <property type="entry name" value="Flavohemoprotein"/>
    <property type="match status" value="1"/>
</dbReference>
<dbReference type="GO" id="GO:0071949">
    <property type="term" value="F:FAD binding"/>
    <property type="evidence" value="ECO:0007669"/>
    <property type="project" value="InterPro"/>
</dbReference>
<name>A0A3D9I686_9BACL</name>
<evidence type="ECO:0000256" key="8">
    <source>
        <dbReference type="ARBA" id="ARBA00022827"/>
    </source>
</evidence>
<dbReference type="GO" id="GO:0020037">
    <property type="term" value="F:heme binding"/>
    <property type="evidence" value="ECO:0007669"/>
    <property type="project" value="InterPro"/>
</dbReference>
<keyword evidence="19" id="KW-1185">Reference proteome</keyword>
<evidence type="ECO:0000256" key="7">
    <source>
        <dbReference type="ARBA" id="ARBA00022723"/>
    </source>
</evidence>
<dbReference type="GO" id="GO:0046210">
    <property type="term" value="P:nitric oxide catabolic process"/>
    <property type="evidence" value="ECO:0007669"/>
    <property type="project" value="TreeGrafter"/>
</dbReference>
<keyword evidence="8 15" id="KW-0274">FAD</keyword>
<keyword evidence="15" id="KW-0216">Detoxification</keyword>
<dbReference type="GO" id="GO:0005344">
    <property type="term" value="F:oxygen carrier activity"/>
    <property type="evidence" value="ECO:0007669"/>
    <property type="project" value="UniProtKB-UniRule"/>
</dbReference>
<dbReference type="InterPro" id="IPR001433">
    <property type="entry name" value="OxRdtase_FAD/NAD-bd"/>
</dbReference>
<dbReference type="InterPro" id="IPR001709">
    <property type="entry name" value="Flavoprot_Pyr_Nucl_cyt_Rdtase"/>
</dbReference>
<dbReference type="GO" id="GO:0071500">
    <property type="term" value="P:cellular response to nitrosative stress"/>
    <property type="evidence" value="ECO:0007669"/>
    <property type="project" value="TreeGrafter"/>
</dbReference>
<evidence type="ECO:0000256" key="4">
    <source>
        <dbReference type="ARBA" id="ARBA00022617"/>
    </source>
</evidence>
<dbReference type="InterPro" id="IPR012292">
    <property type="entry name" value="Globin/Proto"/>
</dbReference>
<dbReference type="PRINTS" id="PR00406">
    <property type="entry name" value="CYTB5RDTASE"/>
</dbReference>
<dbReference type="CDD" id="cd06184">
    <property type="entry name" value="flavohem_like_fad_nad_binding"/>
    <property type="match status" value="1"/>
</dbReference>
<dbReference type="GO" id="GO:0008941">
    <property type="term" value="F:nitric oxide dioxygenase NAD(P)H activity"/>
    <property type="evidence" value="ECO:0007669"/>
    <property type="project" value="UniProtKB-UniRule"/>
</dbReference>
<feature type="active site" description="Charge relay system" evidence="15">
    <location>
        <position position="95"/>
    </location>
</feature>
<keyword evidence="7 15" id="KW-0479">Metal-binding</keyword>
<dbReference type="InterPro" id="IPR009050">
    <property type="entry name" value="Globin-like_sf"/>
</dbReference>
<keyword evidence="12 15" id="KW-0520">NAD</keyword>
<keyword evidence="18" id="KW-0223">Dioxygenase</keyword>
<evidence type="ECO:0000256" key="2">
    <source>
        <dbReference type="ARBA" id="ARBA00008414"/>
    </source>
</evidence>
<dbReference type="Pfam" id="PF00175">
    <property type="entry name" value="NAD_binding_1"/>
    <property type="match status" value="1"/>
</dbReference>
<dbReference type="SUPFAM" id="SSF52343">
    <property type="entry name" value="Ferredoxin reductase-like, C-terminal NADP-linked domain"/>
    <property type="match status" value="1"/>
</dbReference>
<evidence type="ECO:0000259" key="17">
    <source>
        <dbReference type="PROSITE" id="PS51384"/>
    </source>
</evidence>
<dbReference type="Pfam" id="PF00042">
    <property type="entry name" value="Globin"/>
    <property type="match status" value="1"/>
</dbReference>
<evidence type="ECO:0000256" key="12">
    <source>
        <dbReference type="ARBA" id="ARBA00023027"/>
    </source>
</evidence>
<evidence type="ECO:0000256" key="5">
    <source>
        <dbReference type="ARBA" id="ARBA00022621"/>
    </source>
</evidence>